<proteinExistence type="predicted"/>
<dbReference type="InParanoid" id="A0A6C2YHF6"/>
<evidence type="ECO:0000256" key="4">
    <source>
        <dbReference type="SAM" id="MobiDB-lite"/>
    </source>
</evidence>
<dbReference type="PROSITE" id="PS51257">
    <property type="entry name" value="PROKAR_LIPOPROTEIN"/>
    <property type="match status" value="1"/>
</dbReference>
<feature type="region of interest" description="Disordered" evidence="4">
    <location>
        <begin position="31"/>
        <end position="82"/>
    </location>
</feature>
<dbReference type="InterPro" id="IPR029000">
    <property type="entry name" value="Cyclophilin-like_dom_sf"/>
</dbReference>
<name>A0A6C2YHF6_9BACT</name>
<dbReference type="GO" id="GO:0003755">
    <property type="term" value="F:peptidyl-prolyl cis-trans isomerase activity"/>
    <property type="evidence" value="ECO:0007669"/>
    <property type="project" value="UniProtKB-KW"/>
</dbReference>
<evidence type="ECO:0000256" key="5">
    <source>
        <dbReference type="SAM" id="SignalP"/>
    </source>
</evidence>
<feature type="domain" description="PPIase cyclophilin-type" evidence="6">
    <location>
        <begin position="147"/>
        <end position="319"/>
    </location>
</feature>
<keyword evidence="3 7" id="KW-0413">Isomerase</keyword>
<dbReference type="AlphaFoldDB" id="A0A6C2YHF6"/>
<protein>
    <recommendedName>
        <fullName evidence="1">peptidylprolyl isomerase</fullName>
        <ecNumber evidence="1">5.2.1.8</ecNumber>
    </recommendedName>
</protein>
<dbReference type="Gene3D" id="2.40.100.10">
    <property type="entry name" value="Cyclophilin-like"/>
    <property type="match status" value="1"/>
</dbReference>
<dbReference type="PANTHER" id="PTHR45625">
    <property type="entry name" value="PEPTIDYL-PROLYL CIS-TRANS ISOMERASE-RELATED"/>
    <property type="match status" value="1"/>
</dbReference>
<feature type="compositionally biased region" description="Low complexity" evidence="4">
    <location>
        <begin position="37"/>
        <end position="76"/>
    </location>
</feature>
<dbReference type="Proteomes" id="UP000464378">
    <property type="component" value="Chromosome"/>
</dbReference>
<evidence type="ECO:0000256" key="1">
    <source>
        <dbReference type="ARBA" id="ARBA00013194"/>
    </source>
</evidence>
<reference evidence="7" key="1">
    <citation type="submission" date="2019-04" db="EMBL/GenBank/DDBJ databases">
        <authorList>
            <consortium name="Science for Life Laboratories"/>
        </authorList>
    </citation>
    <scope>NUCLEOTIDE SEQUENCE</scope>
    <source>
        <strain evidence="7">MBLW1</strain>
    </source>
</reference>
<dbReference type="Pfam" id="PF00160">
    <property type="entry name" value="Pro_isomerase"/>
    <property type="match status" value="1"/>
</dbReference>
<gene>
    <name evidence="7" type="ORF">GMBLW1_31130</name>
</gene>
<evidence type="ECO:0000259" key="6">
    <source>
        <dbReference type="PROSITE" id="PS50072"/>
    </source>
</evidence>
<sequence>MALATWRRRWTARMLLAGLIGCTSVGCGGAPTPPPAEGGTTPASTSGGSAATPANPSTTPAVANATPAGTPAASPTEGTENVSITRREIDPRFMQPFAEACIVDEIPDGMQLPVDRTLAGKSTGTLRDAVEKEWANIPLVSVAGTPLQYVATVQTSAGSFEIALKPEWAPNHVRNFLALVKVGYYDGLLVDRLIRQEFVDTAGMKSRLDLFKLGCPKGTGEDGIGHIGYFLQPEFTKNATHEAGTVGYWHEDLPQTAGTRLYITVSTAPALDQAFSVFGKVTAGMEVVQRISASPTKSQTDFPDLETPATPITIQKITIRRDDMENPAPFEQNKR</sequence>
<dbReference type="EMBL" id="LR586016">
    <property type="protein sequence ID" value="VIP00847.1"/>
    <property type="molecule type" value="Genomic_DNA"/>
</dbReference>
<evidence type="ECO:0000313" key="8">
    <source>
        <dbReference type="Proteomes" id="UP000464378"/>
    </source>
</evidence>
<feature type="signal peptide" evidence="5">
    <location>
        <begin position="1"/>
        <end position="29"/>
    </location>
</feature>
<dbReference type="PANTHER" id="PTHR45625:SF4">
    <property type="entry name" value="PEPTIDYLPROLYL ISOMERASE DOMAIN AND WD REPEAT-CONTAINING PROTEIN 1"/>
    <property type="match status" value="1"/>
</dbReference>
<evidence type="ECO:0000256" key="2">
    <source>
        <dbReference type="ARBA" id="ARBA00023110"/>
    </source>
</evidence>
<dbReference type="EMBL" id="LR593887">
    <property type="protein sequence ID" value="VTR97112.1"/>
    <property type="molecule type" value="Genomic_DNA"/>
</dbReference>
<organism evidence="7">
    <name type="scientific">Tuwongella immobilis</name>
    <dbReference type="NCBI Taxonomy" id="692036"/>
    <lineage>
        <taxon>Bacteria</taxon>
        <taxon>Pseudomonadati</taxon>
        <taxon>Planctomycetota</taxon>
        <taxon>Planctomycetia</taxon>
        <taxon>Gemmatales</taxon>
        <taxon>Gemmataceae</taxon>
        <taxon>Tuwongella</taxon>
    </lineage>
</organism>
<feature type="chain" id="PRO_5033534701" description="peptidylprolyl isomerase" evidence="5">
    <location>
        <begin position="30"/>
        <end position="335"/>
    </location>
</feature>
<dbReference type="RefSeq" id="WP_162656013.1">
    <property type="nucleotide sequence ID" value="NZ_LR593887.1"/>
</dbReference>
<evidence type="ECO:0000313" key="7">
    <source>
        <dbReference type="EMBL" id="VIP00847.1"/>
    </source>
</evidence>
<dbReference type="InterPro" id="IPR002130">
    <property type="entry name" value="Cyclophilin-type_PPIase_dom"/>
</dbReference>
<keyword evidence="5" id="KW-0732">Signal</keyword>
<dbReference type="EC" id="5.2.1.8" evidence="1"/>
<dbReference type="PROSITE" id="PS50072">
    <property type="entry name" value="CSA_PPIASE_2"/>
    <property type="match status" value="1"/>
</dbReference>
<dbReference type="InterPro" id="IPR044666">
    <property type="entry name" value="Cyclophilin_A-like"/>
</dbReference>
<keyword evidence="2" id="KW-0697">Rotamase</keyword>
<dbReference type="KEGG" id="tim:GMBLW1_31130"/>
<keyword evidence="8" id="KW-1185">Reference proteome</keyword>
<dbReference type="SUPFAM" id="SSF50891">
    <property type="entry name" value="Cyclophilin-like"/>
    <property type="match status" value="1"/>
</dbReference>
<accession>A0A6C2YHF6</accession>
<evidence type="ECO:0000256" key="3">
    <source>
        <dbReference type="ARBA" id="ARBA00023235"/>
    </source>
</evidence>